<feature type="compositionally biased region" description="Low complexity" evidence="2">
    <location>
        <begin position="596"/>
        <end position="614"/>
    </location>
</feature>
<proteinExistence type="predicted"/>
<sequence>MFSDAFSRSFISSNLRLLRPLVPPSRTFTSYKQPIPRPIACCTAKMDDLDPSLGHIDLNSMEGVQPDIVSPIHEGNAPIHGGSGDDDADPMGGIAMNNINSSNGANALNIAAAANGASEMGNSDGENDESGHENAQDSDNDADESNQVPEIHSEIASDSENEALGPGLNQSQIQALERIKDKSRRRRELLVTFHDQNQVLAGTIRDLRREKRELQKQLNNSKPRRRTRETWRTRLHRLHIGNPHPLYGTYEAVYKLACRESNTAPHPQRVHPDLVLVSQQQAPVIPSTGPSAYYTGPNPLPLGVISRILRFALYFPGEVVHALSRLDSEEEPRSQQHAREYSLLHRFHVGDSAVSLTYSAGPRLHRLQHIEILWTGSQWLTYPIAEDGPKKFTSRRTRPLMHFTQMPRLRTLVVHLQEGVSATLDNRSRYTRRNYEPRQVMRFLQARTAGQDNIRLSRNLRGLQGIDNIRLLRGMESVQFLDWDRWFVERVRAPVKDQSFQDDINRVVLLPKTSREAARSALRRLAPLNRHWSPSEEHWQLLRAACPGLGRRSCAVVPVRPSPAPTLRSNGTSINTAIILPDSSDDTDSSDEESDGSSSRGSNGSGSSSSGSSSDGDDSSGGNTHGASSSGPSLSGTATRTHSDGSSPSYAVMVDLTGGSDEEMDDAPGSSHGVDGDGDVDMPDARDTSQGGQEESLFVPDPSFRQASVASGHARSSGGPQAFAGSVIGSSNGSGGTHSGESSLFVRSESTIDLTEDTDTE</sequence>
<evidence type="ECO:0000313" key="4">
    <source>
        <dbReference type="Proteomes" id="UP000829364"/>
    </source>
</evidence>
<feature type="region of interest" description="Disordered" evidence="2">
    <location>
        <begin position="561"/>
        <end position="761"/>
    </location>
</feature>
<evidence type="ECO:0000313" key="3">
    <source>
        <dbReference type="EMBL" id="UNI22661.1"/>
    </source>
</evidence>
<dbReference type="GeneID" id="72070472"/>
<evidence type="ECO:0000256" key="2">
    <source>
        <dbReference type="SAM" id="MobiDB-lite"/>
    </source>
</evidence>
<dbReference type="AlphaFoldDB" id="A0A9Q8QP14"/>
<accession>A0A9Q8QP14</accession>
<evidence type="ECO:0000256" key="1">
    <source>
        <dbReference type="SAM" id="Coils"/>
    </source>
</evidence>
<keyword evidence="4" id="KW-1185">Reference proteome</keyword>
<name>A0A9Q8QP14_9HYPO</name>
<feature type="compositionally biased region" description="Polar residues" evidence="2">
    <location>
        <begin position="625"/>
        <end position="649"/>
    </location>
</feature>
<keyword evidence="1" id="KW-0175">Coiled coil</keyword>
<feature type="coiled-coil region" evidence="1">
    <location>
        <begin position="197"/>
        <end position="224"/>
    </location>
</feature>
<reference evidence="3" key="1">
    <citation type="submission" date="2021-11" db="EMBL/GenBank/DDBJ databases">
        <title>Purpureocillium_takamizusanense_genome.</title>
        <authorList>
            <person name="Nguyen N.-H."/>
        </authorList>
    </citation>
    <scope>NUCLEOTIDE SEQUENCE</scope>
    <source>
        <strain evidence="3">PT3</strain>
    </source>
</reference>
<dbReference type="RefSeq" id="XP_047846142.1">
    <property type="nucleotide sequence ID" value="XM_047990136.1"/>
</dbReference>
<feature type="compositionally biased region" description="Acidic residues" evidence="2">
    <location>
        <begin position="583"/>
        <end position="595"/>
    </location>
</feature>
<feature type="region of interest" description="Disordered" evidence="2">
    <location>
        <begin position="117"/>
        <end position="147"/>
    </location>
</feature>
<feature type="region of interest" description="Disordered" evidence="2">
    <location>
        <begin position="74"/>
        <end position="96"/>
    </location>
</feature>
<feature type="compositionally biased region" description="Polar residues" evidence="2">
    <location>
        <begin position="567"/>
        <end position="576"/>
    </location>
</feature>
<gene>
    <name evidence="3" type="ORF">JDV02_008526</name>
</gene>
<protein>
    <submittedName>
        <fullName evidence="3">Uncharacterized protein</fullName>
    </submittedName>
</protein>
<dbReference type="Proteomes" id="UP000829364">
    <property type="component" value="Chromosome 8"/>
</dbReference>
<dbReference type="OrthoDB" id="3439669at2759"/>
<organism evidence="3 4">
    <name type="scientific">Purpureocillium takamizusanense</name>
    <dbReference type="NCBI Taxonomy" id="2060973"/>
    <lineage>
        <taxon>Eukaryota</taxon>
        <taxon>Fungi</taxon>
        <taxon>Dikarya</taxon>
        <taxon>Ascomycota</taxon>
        <taxon>Pezizomycotina</taxon>
        <taxon>Sordariomycetes</taxon>
        <taxon>Hypocreomycetidae</taxon>
        <taxon>Hypocreales</taxon>
        <taxon>Ophiocordycipitaceae</taxon>
        <taxon>Purpureocillium</taxon>
    </lineage>
</organism>
<dbReference type="EMBL" id="CP086361">
    <property type="protein sequence ID" value="UNI22661.1"/>
    <property type="molecule type" value="Genomic_DNA"/>
</dbReference>
<dbReference type="KEGG" id="ptkz:JDV02_008526"/>